<feature type="transmembrane region" description="Helical" evidence="6">
    <location>
        <begin position="268"/>
        <end position="286"/>
    </location>
</feature>
<feature type="transmembrane region" description="Helical" evidence="6">
    <location>
        <begin position="68"/>
        <end position="86"/>
    </location>
</feature>
<evidence type="ECO:0000256" key="5">
    <source>
        <dbReference type="ARBA" id="ARBA00023136"/>
    </source>
</evidence>
<dbReference type="InterPro" id="IPR050638">
    <property type="entry name" value="AA-Vitamin_Transporters"/>
</dbReference>
<evidence type="ECO:0000313" key="8">
    <source>
        <dbReference type="EMBL" id="BAX79488.1"/>
    </source>
</evidence>
<dbReference type="SUPFAM" id="SSF103481">
    <property type="entry name" value="Multidrug resistance efflux transporter EmrE"/>
    <property type="match status" value="2"/>
</dbReference>
<feature type="domain" description="EamA" evidence="7">
    <location>
        <begin position="151"/>
        <end position="287"/>
    </location>
</feature>
<feature type="transmembrane region" description="Helical" evidence="6">
    <location>
        <begin position="212"/>
        <end position="233"/>
    </location>
</feature>
<gene>
    <name evidence="8" type="ORF">ALGA_1102</name>
</gene>
<dbReference type="InterPro" id="IPR037185">
    <property type="entry name" value="EmrE-like"/>
</dbReference>
<evidence type="ECO:0000256" key="3">
    <source>
        <dbReference type="ARBA" id="ARBA00022692"/>
    </source>
</evidence>
<reference evidence="9" key="2">
    <citation type="journal article" date="2020" name="Antonie Van Leeuwenhoek">
        <title>Labilibaculum antarcticum sp. nov., a novel facultative anaerobic, psychrotorelant bacterium isolated from marine sediment of Antarctica.</title>
        <authorList>
            <person name="Watanabe M."/>
            <person name="Kojima H."/>
            <person name="Fukui M."/>
        </authorList>
    </citation>
    <scope>NUCLEOTIDE SEQUENCE [LARGE SCALE GENOMIC DNA]</scope>
    <source>
        <strain evidence="9">SPP2</strain>
    </source>
</reference>
<reference evidence="8 9" key="1">
    <citation type="journal article" date="2018" name="Mar. Genomics">
        <title>Complete genome sequence of Marinifilaceae bacterium strain SPP2, isolated from the Antarctic marine sediment.</title>
        <authorList>
            <person name="Watanabe M."/>
            <person name="Kojima H."/>
            <person name="Fukui M."/>
        </authorList>
    </citation>
    <scope>NUCLEOTIDE SEQUENCE [LARGE SCALE GENOMIC DNA]</scope>
    <source>
        <strain evidence="8 9">SPP2</strain>
    </source>
</reference>
<evidence type="ECO:0000313" key="9">
    <source>
        <dbReference type="Proteomes" id="UP000218267"/>
    </source>
</evidence>
<sequence length="288" mass="31032">MTLPSKYTNWILLILVSFIWGSPYILREIALESFSHNQVAAFQVFFSFLLFIPLIAKNIRKLSKENILPLLLSGITGNIGPAYFFAKAQTQISSSVAGMLNAMLPMLTLLIAILFFKSSTNKKVMGGILLGFAGTLILSFSGDSFGSSYFWGVFYVFMAILSVAISINIVSFSLPKLTGTEIASLAFLFVGPAAGIFLAFTDLSAPLASETLTKSAIMLGLLAILTFAGVIMYNQLIKKSSYVFAASIAYIIPIVAIFWGIAIGGDHISIAQTASIIIILAGVHLTNR</sequence>
<evidence type="ECO:0000256" key="6">
    <source>
        <dbReference type="SAM" id="Phobius"/>
    </source>
</evidence>
<comment type="subcellular location">
    <subcellularLocation>
        <location evidence="1">Membrane</location>
        <topology evidence="1">Multi-pass membrane protein</topology>
    </subcellularLocation>
</comment>
<evidence type="ECO:0000256" key="4">
    <source>
        <dbReference type="ARBA" id="ARBA00022989"/>
    </source>
</evidence>
<comment type="similarity">
    <text evidence="2">Belongs to the EamA transporter family.</text>
</comment>
<dbReference type="PANTHER" id="PTHR32322">
    <property type="entry name" value="INNER MEMBRANE TRANSPORTER"/>
    <property type="match status" value="1"/>
</dbReference>
<proteinExistence type="inferred from homology"/>
<feature type="transmembrane region" description="Helical" evidence="6">
    <location>
        <begin position="92"/>
        <end position="116"/>
    </location>
</feature>
<feature type="transmembrane region" description="Helical" evidence="6">
    <location>
        <begin position="38"/>
        <end position="56"/>
    </location>
</feature>
<keyword evidence="3 6" id="KW-0812">Transmembrane</keyword>
<dbReference type="AlphaFoldDB" id="A0A1Y1CGI0"/>
<feature type="domain" description="EamA" evidence="7">
    <location>
        <begin position="11"/>
        <end position="139"/>
    </location>
</feature>
<dbReference type="RefSeq" id="WP_096428388.1">
    <property type="nucleotide sequence ID" value="NZ_AP018042.1"/>
</dbReference>
<dbReference type="OrthoDB" id="1117213at2"/>
<protein>
    <recommendedName>
        <fullName evidence="7">EamA domain-containing protein</fullName>
    </recommendedName>
</protein>
<keyword evidence="9" id="KW-1185">Reference proteome</keyword>
<dbReference type="InterPro" id="IPR000620">
    <property type="entry name" value="EamA_dom"/>
</dbReference>
<dbReference type="GO" id="GO:0016020">
    <property type="term" value="C:membrane"/>
    <property type="evidence" value="ECO:0007669"/>
    <property type="project" value="UniProtKB-SubCell"/>
</dbReference>
<evidence type="ECO:0000259" key="7">
    <source>
        <dbReference type="Pfam" id="PF00892"/>
    </source>
</evidence>
<feature type="transmembrane region" description="Helical" evidence="6">
    <location>
        <begin position="148"/>
        <end position="170"/>
    </location>
</feature>
<name>A0A1Y1CGI0_9BACT</name>
<dbReference type="Pfam" id="PF00892">
    <property type="entry name" value="EamA"/>
    <property type="match status" value="2"/>
</dbReference>
<dbReference type="KEGG" id="mbas:ALGA_1102"/>
<organism evidence="8 9">
    <name type="scientific">Labilibaculum antarcticum</name>
    <dbReference type="NCBI Taxonomy" id="1717717"/>
    <lineage>
        <taxon>Bacteria</taxon>
        <taxon>Pseudomonadati</taxon>
        <taxon>Bacteroidota</taxon>
        <taxon>Bacteroidia</taxon>
        <taxon>Marinilabiliales</taxon>
        <taxon>Marinifilaceae</taxon>
        <taxon>Labilibaculum</taxon>
    </lineage>
</organism>
<feature type="transmembrane region" description="Helical" evidence="6">
    <location>
        <begin position="123"/>
        <end position="142"/>
    </location>
</feature>
<dbReference type="Proteomes" id="UP000218267">
    <property type="component" value="Chromosome"/>
</dbReference>
<feature type="transmembrane region" description="Helical" evidence="6">
    <location>
        <begin position="242"/>
        <end position="262"/>
    </location>
</feature>
<feature type="transmembrane region" description="Helical" evidence="6">
    <location>
        <begin position="182"/>
        <end position="200"/>
    </location>
</feature>
<dbReference type="EMBL" id="AP018042">
    <property type="protein sequence ID" value="BAX79488.1"/>
    <property type="molecule type" value="Genomic_DNA"/>
</dbReference>
<feature type="transmembrane region" description="Helical" evidence="6">
    <location>
        <begin position="7"/>
        <end position="26"/>
    </location>
</feature>
<accession>A0A1Y1CGI0</accession>
<evidence type="ECO:0000256" key="1">
    <source>
        <dbReference type="ARBA" id="ARBA00004141"/>
    </source>
</evidence>
<dbReference type="PANTHER" id="PTHR32322:SF2">
    <property type="entry name" value="EAMA DOMAIN-CONTAINING PROTEIN"/>
    <property type="match status" value="1"/>
</dbReference>
<evidence type="ECO:0000256" key="2">
    <source>
        <dbReference type="ARBA" id="ARBA00007362"/>
    </source>
</evidence>
<keyword evidence="4 6" id="KW-1133">Transmembrane helix</keyword>
<keyword evidence="5 6" id="KW-0472">Membrane</keyword>